<protein>
    <submittedName>
        <fullName evidence="5">Putative S-adenosylmethionine-dependent methyltransferase At5g37990</fullName>
    </submittedName>
</protein>
<proteinExistence type="predicted"/>
<keyword evidence="2 5" id="KW-0808">Transferase</keyword>
<dbReference type="InterPro" id="IPR029063">
    <property type="entry name" value="SAM-dependent_MTases_sf"/>
</dbReference>
<dbReference type="GO" id="GO:0008168">
    <property type="term" value="F:methyltransferase activity"/>
    <property type="evidence" value="ECO:0007669"/>
    <property type="project" value="UniProtKB-KW"/>
</dbReference>
<dbReference type="Pfam" id="PF03492">
    <property type="entry name" value="Methyltransf_7"/>
    <property type="match status" value="1"/>
</dbReference>
<sequence>MAESFAMNGGDGPFSYVRNSDMQRRAADAAKALLVEQIVENLEMGNAAPSVFTIADMGCSTGPNTFSAVDTIIEAVTKKYEIEGQSNHLPEFQVAFNDRVSNDFNTLFANLPSDKKYYAAGVPGSFHGRLFPKASLSFVYSAIALHWLSEAPQEIGDLGSPACNRGRFFYDNAPKQIVEAYFSKFAKDMEFFLRARAEEVTAGGLMAILISGCPSGTLPSQCSPGLLLRPLESCLLDMANEGIISNDKVDSFNLPLYCPSIDELTTLIQNNGCFSVLRMEMLPNRSNDLSLLSTEMCRAAFENLIRGHFGGEIIEQLFQRYTMKIVGHPLPRTSETAGIMFVLLKRKA</sequence>
<evidence type="ECO:0000313" key="5">
    <source>
        <dbReference type="EMBL" id="MBW81807.1"/>
    </source>
</evidence>
<organism evidence="5">
    <name type="scientific">Rhizophora mucronata</name>
    <name type="common">Asiatic mangrove</name>
    <dbReference type="NCBI Taxonomy" id="61149"/>
    <lineage>
        <taxon>Eukaryota</taxon>
        <taxon>Viridiplantae</taxon>
        <taxon>Streptophyta</taxon>
        <taxon>Embryophyta</taxon>
        <taxon>Tracheophyta</taxon>
        <taxon>Spermatophyta</taxon>
        <taxon>Magnoliopsida</taxon>
        <taxon>eudicotyledons</taxon>
        <taxon>Gunneridae</taxon>
        <taxon>Pentapetalae</taxon>
        <taxon>rosids</taxon>
        <taxon>fabids</taxon>
        <taxon>Malpighiales</taxon>
        <taxon>Rhizophoraceae</taxon>
        <taxon>Rhizophora</taxon>
    </lineage>
</organism>
<keyword evidence="3" id="KW-0479">Metal-binding</keyword>
<reference evidence="5" key="1">
    <citation type="submission" date="2018-02" db="EMBL/GenBank/DDBJ databases">
        <title>Rhizophora mucronata_Transcriptome.</title>
        <authorList>
            <person name="Meera S.P."/>
            <person name="Sreeshan A."/>
            <person name="Augustine A."/>
        </authorList>
    </citation>
    <scope>NUCLEOTIDE SEQUENCE</scope>
    <source>
        <tissue evidence="5">Leaf</tissue>
    </source>
</reference>
<accession>A0A2P2IKR8</accession>
<dbReference type="EMBL" id="GGEC01001324">
    <property type="protein sequence ID" value="MBW81807.1"/>
    <property type="molecule type" value="Transcribed_RNA"/>
</dbReference>
<dbReference type="SUPFAM" id="SSF53335">
    <property type="entry name" value="S-adenosyl-L-methionine-dependent methyltransferases"/>
    <property type="match status" value="1"/>
</dbReference>
<dbReference type="Gene3D" id="3.40.50.150">
    <property type="entry name" value="Vaccinia Virus protein VP39"/>
    <property type="match status" value="1"/>
</dbReference>
<dbReference type="GO" id="GO:0046872">
    <property type="term" value="F:metal ion binding"/>
    <property type="evidence" value="ECO:0007669"/>
    <property type="project" value="UniProtKB-KW"/>
</dbReference>
<evidence type="ECO:0000256" key="2">
    <source>
        <dbReference type="ARBA" id="ARBA00022679"/>
    </source>
</evidence>
<dbReference type="InterPro" id="IPR042086">
    <property type="entry name" value="MeTrfase_capping"/>
</dbReference>
<dbReference type="InterPro" id="IPR005299">
    <property type="entry name" value="MeTrfase_7"/>
</dbReference>
<dbReference type="GO" id="GO:0032259">
    <property type="term" value="P:methylation"/>
    <property type="evidence" value="ECO:0007669"/>
    <property type="project" value="UniProtKB-KW"/>
</dbReference>
<evidence type="ECO:0000256" key="4">
    <source>
        <dbReference type="ARBA" id="ARBA00022842"/>
    </source>
</evidence>
<dbReference type="AlphaFoldDB" id="A0A2P2IKR8"/>
<keyword evidence="4" id="KW-0460">Magnesium</keyword>
<dbReference type="PANTHER" id="PTHR31009">
    <property type="entry name" value="S-ADENOSYL-L-METHIONINE:CARBOXYL METHYLTRANSFERASE FAMILY PROTEIN"/>
    <property type="match status" value="1"/>
</dbReference>
<name>A0A2P2IKR8_RHIMU</name>
<dbReference type="Gene3D" id="1.10.1200.270">
    <property type="entry name" value="Methyltransferase, alpha-helical capping domain"/>
    <property type="match status" value="1"/>
</dbReference>
<evidence type="ECO:0000256" key="1">
    <source>
        <dbReference type="ARBA" id="ARBA00022603"/>
    </source>
</evidence>
<evidence type="ECO:0000256" key="3">
    <source>
        <dbReference type="ARBA" id="ARBA00022723"/>
    </source>
</evidence>
<keyword evidence="1 5" id="KW-0489">Methyltransferase</keyword>